<dbReference type="EMBL" id="FOXS01000001">
    <property type="protein sequence ID" value="SFP94209.1"/>
    <property type="molecule type" value="Genomic_DNA"/>
</dbReference>
<dbReference type="PANTHER" id="PTHR30273">
    <property type="entry name" value="PERIPLASMIC SIGNAL SENSOR AND SIGMA FACTOR ACTIVATOR FECR-RELATED"/>
    <property type="match status" value="1"/>
</dbReference>
<dbReference type="Gene3D" id="3.55.50.30">
    <property type="match status" value="1"/>
</dbReference>
<dbReference type="GO" id="GO:0016989">
    <property type="term" value="F:sigma factor antagonist activity"/>
    <property type="evidence" value="ECO:0007669"/>
    <property type="project" value="TreeGrafter"/>
</dbReference>
<evidence type="ECO:0000259" key="2">
    <source>
        <dbReference type="Pfam" id="PF16344"/>
    </source>
</evidence>
<proteinExistence type="predicted"/>
<feature type="domain" description="FecR protein" evidence="1">
    <location>
        <begin position="133"/>
        <end position="226"/>
    </location>
</feature>
<name>A0A1I5UG85_HYMAR</name>
<evidence type="ECO:0000259" key="1">
    <source>
        <dbReference type="Pfam" id="PF04773"/>
    </source>
</evidence>
<evidence type="ECO:0000313" key="4">
    <source>
        <dbReference type="Proteomes" id="UP000199029"/>
    </source>
</evidence>
<feature type="domain" description="Protein FecR C-terminal" evidence="2">
    <location>
        <begin position="272"/>
        <end position="327"/>
    </location>
</feature>
<dbReference type="PIRSF" id="PIRSF018266">
    <property type="entry name" value="FecR"/>
    <property type="match status" value="1"/>
</dbReference>
<reference evidence="4" key="1">
    <citation type="submission" date="2016-10" db="EMBL/GenBank/DDBJ databases">
        <authorList>
            <person name="Varghese N."/>
            <person name="Submissions S."/>
        </authorList>
    </citation>
    <scope>NUCLEOTIDE SEQUENCE [LARGE SCALE GENOMIC DNA]</scope>
    <source>
        <strain evidence="4">OR362-8,ATCC BAA-1266,JCM 13504</strain>
    </source>
</reference>
<keyword evidence="4" id="KW-1185">Reference proteome</keyword>
<dbReference type="Proteomes" id="UP000199029">
    <property type="component" value="Unassembled WGS sequence"/>
</dbReference>
<dbReference type="AlphaFoldDB" id="A0A1I5UG85"/>
<dbReference type="PANTHER" id="PTHR30273:SF2">
    <property type="entry name" value="PROTEIN FECR"/>
    <property type="match status" value="1"/>
</dbReference>
<dbReference type="InterPro" id="IPR006860">
    <property type="entry name" value="FecR"/>
</dbReference>
<dbReference type="RefSeq" id="WP_092669361.1">
    <property type="nucleotide sequence ID" value="NZ_FOXS01000001.1"/>
</dbReference>
<gene>
    <name evidence="3" type="ORF">SAMN04515668_0907</name>
</gene>
<dbReference type="STRING" id="1227077.SAMN04515668_0907"/>
<accession>A0A1I5UG85</accession>
<dbReference type="Pfam" id="PF04773">
    <property type="entry name" value="FecR"/>
    <property type="match status" value="1"/>
</dbReference>
<protein>
    <submittedName>
        <fullName evidence="3">Ferric-dicitrate binding protein FerR, regulates iron transport through sigma-19</fullName>
    </submittedName>
</protein>
<dbReference type="Pfam" id="PF16344">
    <property type="entry name" value="FecR_C"/>
    <property type="match status" value="1"/>
</dbReference>
<dbReference type="OrthoDB" id="1452822at2"/>
<organism evidence="3 4">
    <name type="scientific">Hymenobacter arizonensis</name>
    <name type="common">Siccationidurans arizonensis</name>
    <dbReference type="NCBI Taxonomy" id="1227077"/>
    <lineage>
        <taxon>Bacteria</taxon>
        <taxon>Pseudomonadati</taxon>
        <taxon>Bacteroidota</taxon>
        <taxon>Cytophagia</taxon>
        <taxon>Cytophagales</taxon>
        <taxon>Hymenobacteraceae</taxon>
        <taxon>Hymenobacter</taxon>
    </lineage>
</organism>
<evidence type="ECO:0000313" key="3">
    <source>
        <dbReference type="EMBL" id="SFP94209.1"/>
    </source>
</evidence>
<dbReference type="Gene3D" id="2.60.120.1440">
    <property type="match status" value="1"/>
</dbReference>
<sequence length="345" mass="38489">MNTEADWDLLTKYLAGECTAAEQQQVQAWRQADARNHRLFEHLERVWAQSPQDFSQAQPDSEALWQRVQVGMRRESPFVGVHVNREITPELAPALRPQWQQWGLRIAASVLLTLGVGTGAYYWQQQPTLVTQQTQGQQQKTLTLPDGTRVWLNEGSKLSYPTAFAEERREVTLEGEAYFEVVHLQQHQPFVIKANGTETTVLGTSFNVTAPAAKGVQVSVVTGRVKLARPGQTGQEVLLTKGWTGAYDPAIQQVRRDSTSDLNFLAWKTGVLTFRNAPVQEVVATLARHYHRDLRLQAPALGACHFTGTFERQPLDKVLQTLALTFDTKAVSQPGFTTLEGGGCQ</sequence>
<dbReference type="InterPro" id="IPR012373">
    <property type="entry name" value="Ferrdict_sens_TM"/>
</dbReference>
<dbReference type="InterPro" id="IPR032508">
    <property type="entry name" value="FecR_C"/>
</dbReference>